<feature type="domain" description="Methylene-tetrahydrofolate reductase C-terminal-like" evidence="1">
    <location>
        <begin position="110"/>
        <end position="203"/>
    </location>
</feature>
<dbReference type="STRING" id="1797197.A2Y75_03170"/>
<reference evidence="2 3" key="1">
    <citation type="journal article" date="2016" name="Nat. Commun.">
        <title>Thousands of microbial genomes shed light on interconnected biogeochemical processes in an aquifer system.</title>
        <authorList>
            <person name="Anantharaman K."/>
            <person name="Brown C.T."/>
            <person name="Hug L.A."/>
            <person name="Sharon I."/>
            <person name="Castelle C.J."/>
            <person name="Probst A.J."/>
            <person name="Thomas B.C."/>
            <person name="Singh A."/>
            <person name="Wilkins M.J."/>
            <person name="Karaoz U."/>
            <person name="Brodie E.L."/>
            <person name="Williams K.H."/>
            <person name="Hubbard S.S."/>
            <person name="Banfield J.F."/>
        </authorList>
    </citation>
    <scope>NUCLEOTIDE SEQUENCE [LARGE SCALE GENOMIC DNA]</scope>
</reference>
<dbReference type="PANTHER" id="PTHR38755">
    <property type="entry name" value="5,10-METHYLENETETRAHYDROFOLATE REDUCTASE"/>
    <property type="match status" value="1"/>
</dbReference>
<dbReference type="AlphaFoldDB" id="A0A1F2WH11"/>
<evidence type="ECO:0000313" key="3">
    <source>
        <dbReference type="Proteomes" id="UP000177876"/>
    </source>
</evidence>
<comment type="caution">
    <text evidence="2">The sequence shown here is derived from an EMBL/GenBank/DDBJ whole genome shotgun (WGS) entry which is preliminary data.</text>
</comment>
<dbReference type="Pfam" id="PF12225">
    <property type="entry name" value="DUF5981"/>
    <property type="match status" value="1"/>
</dbReference>
<sequence length="221" mass="24181">MIITTSKPFEEVLQELEGEDKVFIVGCGLCSTTCETGGEDQVAEMKAKLEAEGKTVTGTTVYDEVCHELNTKRKFRENKEAVGAADSFLVMTCGAGIQSVREATEQAVHPANNTVFLGNILRQGQFTEKCSLCGDCVLEDFGAICPVTRCHKGILNGPCGGTDEGKCETDKEKDCGWTLIYNQLDKMGKLDRFRKIYGLKNWQASMKPGKVIFEKKGEGGE</sequence>
<evidence type="ECO:0000313" key="2">
    <source>
        <dbReference type="EMBL" id="OFW56137.1"/>
    </source>
</evidence>
<gene>
    <name evidence="2" type="ORF">A2Y75_03170</name>
</gene>
<dbReference type="InterPro" id="IPR022026">
    <property type="entry name" value="DUF5981"/>
</dbReference>
<protein>
    <submittedName>
        <fullName evidence="2">5,10-methylenetetrahydrofolate reductase</fullName>
    </submittedName>
</protein>
<organism evidence="2 3">
    <name type="scientific">Candidatus Solincola sediminis</name>
    <dbReference type="NCBI Taxonomy" id="1797199"/>
    <lineage>
        <taxon>Bacteria</taxon>
        <taxon>Bacillati</taxon>
        <taxon>Actinomycetota</taxon>
        <taxon>Candidatus Geothermincolia</taxon>
        <taxon>Candidatus Geothermincolales</taxon>
        <taxon>Candidatus Geothermincolaceae</taxon>
        <taxon>Candidatus Solincola</taxon>
    </lineage>
</organism>
<proteinExistence type="predicted"/>
<dbReference type="Proteomes" id="UP000177876">
    <property type="component" value="Unassembled WGS sequence"/>
</dbReference>
<dbReference type="PANTHER" id="PTHR38755:SF1">
    <property type="entry name" value="METHYLENE-TETRAHYDROFOLATE REDUCTASE C-TERMINAL DOMAIN-CONTAINING PROTEIN"/>
    <property type="match status" value="1"/>
</dbReference>
<accession>A0A1F2WH11</accession>
<evidence type="ECO:0000259" key="1">
    <source>
        <dbReference type="Pfam" id="PF12225"/>
    </source>
</evidence>
<name>A0A1F2WH11_9ACTN</name>
<dbReference type="EMBL" id="MELK01000048">
    <property type="protein sequence ID" value="OFW56137.1"/>
    <property type="molecule type" value="Genomic_DNA"/>
</dbReference>